<dbReference type="VEuPathDB" id="FungiDB:SPPG_09197"/>
<dbReference type="InterPro" id="IPR004217">
    <property type="entry name" value="Tim10-like"/>
</dbReference>
<dbReference type="GeneID" id="27692322"/>
<keyword evidence="8" id="KW-1185">Reference proteome</keyword>
<dbReference type="GO" id="GO:0015031">
    <property type="term" value="P:protein transport"/>
    <property type="evidence" value="ECO:0007669"/>
    <property type="project" value="UniProtKB-KW"/>
</dbReference>
<reference evidence="7 8" key="1">
    <citation type="submission" date="2009-08" db="EMBL/GenBank/DDBJ databases">
        <title>The Genome Sequence of Spizellomyces punctatus strain DAOM BR117.</title>
        <authorList>
            <consortium name="The Broad Institute Genome Sequencing Platform"/>
            <person name="Russ C."/>
            <person name="Cuomo C."/>
            <person name="Shea T."/>
            <person name="Young S.K."/>
            <person name="Zeng Q."/>
            <person name="Koehrsen M."/>
            <person name="Haas B."/>
            <person name="Borodovsky M."/>
            <person name="Guigo R."/>
            <person name="Alvarado L."/>
            <person name="Berlin A."/>
            <person name="Bochicchio J."/>
            <person name="Borenstein D."/>
            <person name="Chapman S."/>
            <person name="Chen Z."/>
            <person name="Engels R."/>
            <person name="Freedman E."/>
            <person name="Gellesch M."/>
            <person name="Goldberg J."/>
            <person name="Griggs A."/>
            <person name="Gujja S."/>
            <person name="Heiman D."/>
            <person name="Hepburn T."/>
            <person name="Howarth C."/>
            <person name="Jen D."/>
            <person name="Larson L."/>
            <person name="Lewis B."/>
            <person name="Mehta T."/>
            <person name="Park D."/>
            <person name="Pearson M."/>
            <person name="Roberts A."/>
            <person name="Saif S."/>
            <person name="Shenoy N."/>
            <person name="Sisk P."/>
            <person name="Stolte C."/>
            <person name="Sykes S."/>
            <person name="Thomson T."/>
            <person name="Walk T."/>
            <person name="White J."/>
            <person name="Yandava C."/>
            <person name="Burger G."/>
            <person name="Gray M.W."/>
            <person name="Holland P.W.H."/>
            <person name="King N."/>
            <person name="Lang F.B.F."/>
            <person name="Roger A.J."/>
            <person name="Ruiz-Trillo I."/>
            <person name="Lander E."/>
            <person name="Nusbaum C."/>
        </authorList>
    </citation>
    <scope>NUCLEOTIDE SEQUENCE [LARGE SCALE GENOMIC DNA]</scope>
    <source>
        <strain evidence="7 8">DAOM BR117</strain>
    </source>
</reference>
<name>A0A0L0HGZ1_SPIPD</name>
<organism evidence="7 8">
    <name type="scientific">Spizellomyces punctatus (strain DAOM BR117)</name>
    <dbReference type="NCBI Taxonomy" id="645134"/>
    <lineage>
        <taxon>Eukaryota</taxon>
        <taxon>Fungi</taxon>
        <taxon>Fungi incertae sedis</taxon>
        <taxon>Chytridiomycota</taxon>
        <taxon>Chytridiomycota incertae sedis</taxon>
        <taxon>Chytridiomycetes</taxon>
        <taxon>Spizellomycetales</taxon>
        <taxon>Spizellomycetaceae</taxon>
        <taxon>Spizellomyces</taxon>
    </lineage>
</organism>
<keyword evidence="3 5" id="KW-0653">Protein transport</keyword>
<comment type="subcellular location">
    <subcellularLocation>
        <location evidence="5">Mitochondrion inner membrane</location>
        <topology evidence="5">Peripheral membrane protein</topology>
        <orientation evidence="5">Intermembrane side</orientation>
    </subcellularLocation>
</comment>
<keyword evidence="5" id="KW-0143">Chaperone</keyword>
<dbReference type="FunCoup" id="A0A0L0HGZ1">
    <property type="interactions" value="133"/>
</dbReference>
<evidence type="ECO:0000313" key="7">
    <source>
        <dbReference type="EMBL" id="KND00140.1"/>
    </source>
</evidence>
<protein>
    <recommendedName>
        <fullName evidence="5">Mitochondrial import inner membrane translocase subunit</fullName>
    </recommendedName>
</protein>
<evidence type="ECO:0000313" key="8">
    <source>
        <dbReference type="Proteomes" id="UP000053201"/>
    </source>
</evidence>
<dbReference type="AlphaFoldDB" id="A0A0L0HGZ1"/>
<sequence>MASLPTQDLDEKSKAELVQFVENEQRRANFQSTVHQYTDVCWDKCITKIRPAMDKSDEVCLTNCVERFLDSTILLLNSLGQQAGHRK</sequence>
<dbReference type="SUPFAM" id="SSF144122">
    <property type="entry name" value="Tim10-like"/>
    <property type="match status" value="1"/>
</dbReference>
<comment type="function">
    <text evidence="5">Mitochondrial intermembrane chaperone that participates in the import and insertion of some multi-pass transmembrane proteins into the mitochondrial inner membrane. Also required for the transfer of beta-barrel precursors from the TOM complex to the sorting and assembly machinery (SAM complex) of the outer membrane. Acts as a chaperone-like protein that protects the hydrophobic precursors from aggregation and guide them through the mitochondrial intermembrane space.</text>
</comment>
<evidence type="ECO:0000256" key="2">
    <source>
        <dbReference type="ARBA" id="ARBA00022792"/>
    </source>
</evidence>
<dbReference type="InParanoid" id="A0A0L0HGZ1"/>
<keyword evidence="2 5" id="KW-0999">Mitochondrion inner membrane</keyword>
<dbReference type="Proteomes" id="UP000053201">
    <property type="component" value="Unassembled WGS sequence"/>
</dbReference>
<evidence type="ECO:0000256" key="4">
    <source>
        <dbReference type="ARBA" id="ARBA00023010"/>
    </source>
</evidence>
<dbReference type="Gene3D" id="1.10.287.810">
    <property type="entry name" value="Mitochondrial import inner membrane translocase subunit tim13 like domains"/>
    <property type="match status" value="1"/>
</dbReference>
<keyword evidence="2 5" id="KW-0472">Membrane</keyword>
<feature type="domain" description="Tim10-like" evidence="6">
    <location>
        <begin position="19"/>
        <end position="79"/>
    </location>
</feature>
<dbReference type="Pfam" id="PF02953">
    <property type="entry name" value="zf-Tim10_DDP"/>
    <property type="match status" value="1"/>
</dbReference>
<comment type="subunit">
    <text evidence="5">Heterohexamer.</text>
</comment>
<dbReference type="OMA" id="NEICWDK"/>
<keyword evidence="5" id="KW-1015">Disulfide bond</keyword>
<evidence type="ECO:0000256" key="3">
    <source>
        <dbReference type="ARBA" id="ARBA00022927"/>
    </source>
</evidence>
<evidence type="ECO:0000259" key="6">
    <source>
        <dbReference type="Pfam" id="PF02953"/>
    </source>
</evidence>
<dbReference type="RefSeq" id="XP_016608179.1">
    <property type="nucleotide sequence ID" value="XM_016757354.1"/>
</dbReference>
<dbReference type="GO" id="GO:0005743">
    <property type="term" value="C:mitochondrial inner membrane"/>
    <property type="evidence" value="ECO:0007669"/>
    <property type="project" value="UniProtKB-SubCell"/>
</dbReference>
<dbReference type="OrthoDB" id="344165at2759"/>
<proteinExistence type="inferred from homology"/>
<evidence type="ECO:0000256" key="1">
    <source>
        <dbReference type="ARBA" id="ARBA00006720"/>
    </source>
</evidence>
<comment type="similarity">
    <text evidence="1 5">Belongs to the small Tim family.</text>
</comment>
<keyword evidence="4 5" id="KW-0811">Translocation</keyword>
<dbReference type="eggNOG" id="KOG3489">
    <property type="taxonomic scope" value="Eukaryota"/>
</dbReference>
<keyword evidence="5" id="KW-0496">Mitochondrion</keyword>
<dbReference type="EMBL" id="KQ257456">
    <property type="protein sequence ID" value="KND00140.1"/>
    <property type="molecule type" value="Genomic_DNA"/>
</dbReference>
<evidence type="ECO:0000256" key="5">
    <source>
        <dbReference type="RuleBase" id="RU367043"/>
    </source>
</evidence>
<dbReference type="STRING" id="645134.A0A0L0HGZ1"/>
<dbReference type="InterPro" id="IPR035427">
    <property type="entry name" value="Tim10-like_dom_sf"/>
</dbReference>
<keyword evidence="5" id="KW-0813">Transport</keyword>
<gene>
    <name evidence="7" type="ORF">SPPG_09197</name>
</gene>
<accession>A0A0L0HGZ1</accession>
<comment type="domain">
    <text evidence="5">The twin CX3C motif contains 4 conserved Cys residues that form 2 disulfide bonds in the mitochondrial intermembrane space.</text>
</comment>